<dbReference type="InterPro" id="IPR028322">
    <property type="entry name" value="PNRC-like_rgn"/>
</dbReference>
<sequence>MLRLSKKSLRSGKKLSVWRNSSSEDDVVLPVVAPERSPKTDCPSPVQVHERQGSGGLLSRRSVHADGRDEEDEGGGAMNWKQAMGQRPNAHKFQQDKLSGVERASRPTWRDGWNGSKRAASRAPSADRFEKKAKPPTDEDEDVLDLETHQYAGPTFSLSPDPSQLPIPFLFMKAH</sequence>
<evidence type="ECO:0000256" key="1">
    <source>
        <dbReference type="SAM" id="MobiDB-lite"/>
    </source>
</evidence>
<name>A0AAD8SBN9_LOLMU</name>
<feature type="compositionally biased region" description="Basic and acidic residues" evidence="1">
    <location>
        <begin position="125"/>
        <end position="137"/>
    </location>
</feature>
<dbReference type="EMBL" id="JAUUTY010000004">
    <property type="protein sequence ID" value="KAK1648461.1"/>
    <property type="molecule type" value="Genomic_DNA"/>
</dbReference>
<feature type="region of interest" description="Disordered" evidence="1">
    <location>
        <begin position="1"/>
        <end position="143"/>
    </location>
</feature>
<evidence type="ECO:0000313" key="3">
    <source>
        <dbReference type="Proteomes" id="UP001231189"/>
    </source>
</evidence>
<organism evidence="2 3">
    <name type="scientific">Lolium multiflorum</name>
    <name type="common">Italian ryegrass</name>
    <name type="synonym">Lolium perenne subsp. multiflorum</name>
    <dbReference type="NCBI Taxonomy" id="4521"/>
    <lineage>
        <taxon>Eukaryota</taxon>
        <taxon>Viridiplantae</taxon>
        <taxon>Streptophyta</taxon>
        <taxon>Embryophyta</taxon>
        <taxon>Tracheophyta</taxon>
        <taxon>Spermatophyta</taxon>
        <taxon>Magnoliopsida</taxon>
        <taxon>Liliopsida</taxon>
        <taxon>Poales</taxon>
        <taxon>Poaceae</taxon>
        <taxon>BOP clade</taxon>
        <taxon>Pooideae</taxon>
        <taxon>Poodae</taxon>
        <taxon>Poeae</taxon>
        <taxon>Poeae Chloroplast Group 2 (Poeae type)</taxon>
        <taxon>Loliodinae</taxon>
        <taxon>Loliinae</taxon>
        <taxon>Lolium</taxon>
    </lineage>
</organism>
<dbReference type="Pfam" id="PF15365">
    <property type="entry name" value="PNRC"/>
    <property type="match status" value="1"/>
</dbReference>
<reference evidence="2" key="1">
    <citation type="submission" date="2023-07" db="EMBL/GenBank/DDBJ databases">
        <title>A chromosome-level genome assembly of Lolium multiflorum.</title>
        <authorList>
            <person name="Chen Y."/>
            <person name="Copetti D."/>
            <person name="Kolliker R."/>
            <person name="Studer B."/>
        </authorList>
    </citation>
    <scope>NUCLEOTIDE SEQUENCE</scope>
    <source>
        <strain evidence="2">02402/16</strain>
        <tissue evidence="2">Leaf</tissue>
    </source>
</reference>
<dbReference type="GO" id="GO:0016071">
    <property type="term" value="P:mRNA metabolic process"/>
    <property type="evidence" value="ECO:0007669"/>
    <property type="project" value="UniProtKB-ARBA"/>
</dbReference>
<feature type="compositionally biased region" description="Basic residues" evidence="1">
    <location>
        <begin position="1"/>
        <end position="13"/>
    </location>
</feature>
<comment type="caution">
    <text evidence="2">The sequence shown here is derived from an EMBL/GenBank/DDBJ whole genome shotgun (WGS) entry which is preliminary data.</text>
</comment>
<dbReference type="Proteomes" id="UP001231189">
    <property type="component" value="Unassembled WGS sequence"/>
</dbReference>
<keyword evidence="3" id="KW-1185">Reference proteome</keyword>
<evidence type="ECO:0000313" key="2">
    <source>
        <dbReference type="EMBL" id="KAK1648461.1"/>
    </source>
</evidence>
<gene>
    <name evidence="2" type="ORF">QYE76_066266</name>
</gene>
<protein>
    <submittedName>
        <fullName evidence="2">Uncharacterized protein</fullName>
    </submittedName>
</protein>
<feature type="compositionally biased region" description="Basic and acidic residues" evidence="1">
    <location>
        <begin position="93"/>
        <end position="109"/>
    </location>
</feature>
<dbReference type="AlphaFoldDB" id="A0AAD8SBN9"/>
<accession>A0AAD8SBN9</accession>
<proteinExistence type="predicted"/>